<dbReference type="EMBL" id="HBIN01017436">
    <property type="protein sequence ID" value="CAE0443204.1"/>
    <property type="molecule type" value="Transcribed_RNA"/>
</dbReference>
<proteinExistence type="predicted"/>
<organism evidence="1">
    <name type="scientific">Aplanochytrium stocchinoi</name>
    <dbReference type="NCBI Taxonomy" id="215587"/>
    <lineage>
        <taxon>Eukaryota</taxon>
        <taxon>Sar</taxon>
        <taxon>Stramenopiles</taxon>
        <taxon>Bigyra</taxon>
        <taxon>Labyrinthulomycetes</taxon>
        <taxon>Thraustochytrida</taxon>
        <taxon>Thraustochytriidae</taxon>
        <taxon>Aplanochytrium</taxon>
    </lineage>
</organism>
<protein>
    <recommendedName>
        <fullName evidence="2">F-box domain-containing protein</fullName>
    </recommendedName>
</protein>
<evidence type="ECO:0008006" key="2">
    <source>
        <dbReference type="Google" id="ProtNLM"/>
    </source>
</evidence>
<dbReference type="SUPFAM" id="SSF52058">
    <property type="entry name" value="L domain-like"/>
    <property type="match status" value="1"/>
</dbReference>
<accession>A0A7S3PLE9</accession>
<sequence>MDLAIIEQGVIPFFLSLRDLMSLRLVSRGFCSSLTDKLVRLNICLDVFDVTSESPSILPANVGRVFPWIQHLHFYHMHDMRIKLVFPEIINELRNVKELHVHGFVFDEYTLHSISDSLYSGLKKIALDSTTRKFQGSIIEQDGDSTMDEIESSSASLTNMIYKLSPFKLVSLNLQGCLLDDNLVHSICKYFFVLEDLCLANCMAISTPKFLFSSPVIRTLDLNHCFKLKFIDFGAPQDASQVKFLNLSDCFNLKMFPEIDCGFEEIKLLGCYMLDQFTIDSNRIKCIDLRHCMNLASVKILSTSLENLQLSVCPSLDSVHFQGNSLRFLDLALSKRLTRVLLESSSIEHLSLCGCSSLNSLHLSCPNLKPENLLLYGTSFFSSEIGVTEA</sequence>
<evidence type="ECO:0000313" key="1">
    <source>
        <dbReference type="EMBL" id="CAE0443204.1"/>
    </source>
</evidence>
<reference evidence="1" key="1">
    <citation type="submission" date="2021-01" db="EMBL/GenBank/DDBJ databases">
        <authorList>
            <person name="Corre E."/>
            <person name="Pelletier E."/>
            <person name="Niang G."/>
            <person name="Scheremetjew M."/>
            <person name="Finn R."/>
            <person name="Kale V."/>
            <person name="Holt S."/>
            <person name="Cochrane G."/>
            <person name="Meng A."/>
            <person name="Brown T."/>
            <person name="Cohen L."/>
        </authorList>
    </citation>
    <scope>NUCLEOTIDE SEQUENCE</scope>
    <source>
        <strain evidence="1">GSBS06</strain>
    </source>
</reference>
<dbReference type="InterPro" id="IPR032675">
    <property type="entry name" value="LRR_dom_sf"/>
</dbReference>
<gene>
    <name evidence="1" type="ORF">ASTO00021_LOCUS13299</name>
</gene>
<dbReference type="Gene3D" id="3.80.10.10">
    <property type="entry name" value="Ribonuclease Inhibitor"/>
    <property type="match status" value="2"/>
</dbReference>
<dbReference type="AlphaFoldDB" id="A0A7S3PLE9"/>
<name>A0A7S3PLE9_9STRA</name>